<dbReference type="AlphaFoldDB" id="A0AAW1Y4Y1"/>
<dbReference type="EMBL" id="JBEDUW010000002">
    <property type="protein sequence ID" value="KAK9944135.1"/>
    <property type="molecule type" value="Genomic_DNA"/>
</dbReference>
<accession>A0AAW1Y4Y1</accession>
<organism evidence="1 2">
    <name type="scientific">Rubus argutus</name>
    <name type="common">Southern blackberry</name>
    <dbReference type="NCBI Taxonomy" id="59490"/>
    <lineage>
        <taxon>Eukaryota</taxon>
        <taxon>Viridiplantae</taxon>
        <taxon>Streptophyta</taxon>
        <taxon>Embryophyta</taxon>
        <taxon>Tracheophyta</taxon>
        <taxon>Spermatophyta</taxon>
        <taxon>Magnoliopsida</taxon>
        <taxon>eudicotyledons</taxon>
        <taxon>Gunneridae</taxon>
        <taxon>Pentapetalae</taxon>
        <taxon>rosids</taxon>
        <taxon>fabids</taxon>
        <taxon>Rosales</taxon>
        <taxon>Rosaceae</taxon>
        <taxon>Rosoideae</taxon>
        <taxon>Rosoideae incertae sedis</taxon>
        <taxon>Rubus</taxon>
    </lineage>
</organism>
<name>A0AAW1Y4Y1_RUBAR</name>
<gene>
    <name evidence="1" type="ORF">M0R45_009717</name>
</gene>
<proteinExistence type="predicted"/>
<evidence type="ECO:0000313" key="1">
    <source>
        <dbReference type="EMBL" id="KAK9944135.1"/>
    </source>
</evidence>
<protein>
    <submittedName>
        <fullName evidence="1">Uncharacterized protein</fullName>
    </submittedName>
</protein>
<sequence>MSFSSSASRPHCSICLCSCASPFGGVGLTKECMCSCESIPRDPNYLYLVAVGPAGGKRGKDQILASEDPANYDGPQGLYDALLPPYRAAFESFPRGTCTILASLENKDMTYDLSTKGVSLMDVCRAAYASSDDSEKEEQEQDDNEFITNFKKRLSYMNEVMNLMVRHIIYYIILN</sequence>
<dbReference type="Proteomes" id="UP001457282">
    <property type="component" value="Unassembled WGS sequence"/>
</dbReference>
<evidence type="ECO:0000313" key="2">
    <source>
        <dbReference type="Proteomes" id="UP001457282"/>
    </source>
</evidence>
<reference evidence="1 2" key="1">
    <citation type="journal article" date="2023" name="G3 (Bethesda)">
        <title>A chromosome-length genome assembly and annotation of blackberry (Rubus argutus, cv. 'Hillquist').</title>
        <authorList>
            <person name="Bruna T."/>
            <person name="Aryal R."/>
            <person name="Dudchenko O."/>
            <person name="Sargent D.J."/>
            <person name="Mead D."/>
            <person name="Buti M."/>
            <person name="Cavallini A."/>
            <person name="Hytonen T."/>
            <person name="Andres J."/>
            <person name="Pham M."/>
            <person name="Weisz D."/>
            <person name="Mascagni F."/>
            <person name="Usai G."/>
            <person name="Natali L."/>
            <person name="Bassil N."/>
            <person name="Fernandez G.E."/>
            <person name="Lomsadze A."/>
            <person name="Armour M."/>
            <person name="Olukolu B."/>
            <person name="Poorten T."/>
            <person name="Britton C."/>
            <person name="Davik J."/>
            <person name="Ashrafi H."/>
            <person name="Aiden E.L."/>
            <person name="Borodovsky M."/>
            <person name="Worthington M."/>
        </authorList>
    </citation>
    <scope>NUCLEOTIDE SEQUENCE [LARGE SCALE GENOMIC DNA]</scope>
    <source>
        <strain evidence="1">PI 553951</strain>
    </source>
</reference>
<keyword evidence="2" id="KW-1185">Reference proteome</keyword>
<comment type="caution">
    <text evidence="1">The sequence shown here is derived from an EMBL/GenBank/DDBJ whole genome shotgun (WGS) entry which is preliminary data.</text>
</comment>